<name>A0A2H0WS13_9BACT</name>
<dbReference type="InterPro" id="IPR036866">
    <property type="entry name" value="RibonucZ/Hydroxyglut_hydro"/>
</dbReference>
<comment type="caution">
    <text evidence="2">The sequence shown here is derived from an EMBL/GenBank/DDBJ whole genome shotgun (WGS) entry which is preliminary data.</text>
</comment>
<evidence type="ECO:0000259" key="1">
    <source>
        <dbReference type="Pfam" id="PF12706"/>
    </source>
</evidence>
<sequence>ASWPLPRLGCDCPICSSSDKRDRRLRPALLVNNRFLFDAPPDIYRQLSSYPSKINKIKHIFITHAHLDHILGLYDLTHVYQKANRRQYFNLFLTESTLKGIRKVLNFPFSPVFNIHTMRKNETFAVDKAKISFFEVVHSRIPTFGIRIREEKILSYLPDVVSAPVASQRLIKGSDILILDGTNLLMRRENIADWGHADWEMVKQLVRKTSPAQVIFTHIGHGCNSAPHEKLDKFVQSKGGQNWHIGYDGMEIEV</sequence>
<dbReference type="Pfam" id="PF12706">
    <property type="entry name" value="Lactamase_B_2"/>
    <property type="match status" value="1"/>
</dbReference>
<accession>A0A2H0WS13</accession>
<evidence type="ECO:0000313" key="3">
    <source>
        <dbReference type="Proteomes" id="UP000231282"/>
    </source>
</evidence>
<feature type="non-terminal residue" evidence="2">
    <location>
        <position position="1"/>
    </location>
</feature>
<dbReference type="SUPFAM" id="SSF56281">
    <property type="entry name" value="Metallo-hydrolase/oxidoreductase"/>
    <property type="match status" value="1"/>
</dbReference>
<evidence type="ECO:0000313" key="2">
    <source>
        <dbReference type="EMBL" id="PIS15405.1"/>
    </source>
</evidence>
<protein>
    <recommendedName>
        <fullName evidence="1">Metallo-beta-lactamase domain-containing protein</fullName>
    </recommendedName>
</protein>
<dbReference type="InterPro" id="IPR001279">
    <property type="entry name" value="Metallo-B-lactamas"/>
</dbReference>
<proteinExistence type="predicted"/>
<reference evidence="3" key="1">
    <citation type="submission" date="2017-09" db="EMBL/GenBank/DDBJ databases">
        <title>Depth-based differentiation of microbial function through sediment-hosted aquifers and enrichment of novel symbionts in the deep terrestrial subsurface.</title>
        <authorList>
            <person name="Probst A.J."/>
            <person name="Ladd B."/>
            <person name="Jarett J.K."/>
            <person name="Geller-Mcgrath D.E."/>
            <person name="Sieber C.M.K."/>
            <person name="Emerson J.B."/>
            <person name="Anantharaman K."/>
            <person name="Thomas B.C."/>
            <person name="Malmstrom R."/>
            <person name="Stieglmeier M."/>
            <person name="Klingl A."/>
            <person name="Woyke T."/>
            <person name="Ryan C.M."/>
            <person name="Banfield J.F."/>
        </authorList>
    </citation>
    <scope>NUCLEOTIDE SEQUENCE [LARGE SCALE GENOMIC DNA]</scope>
</reference>
<dbReference type="CDD" id="cd16279">
    <property type="entry name" value="metallo-hydrolase-like_MBL-fold"/>
    <property type="match status" value="1"/>
</dbReference>
<feature type="domain" description="Metallo-beta-lactamase" evidence="1">
    <location>
        <begin position="33"/>
        <end position="219"/>
    </location>
</feature>
<gene>
    <name evidence="2" type="ORF">COT63_00135</name>
</gene>
<dbReference type="Proteomes" id="UP000231282">
    <property type="component" value="Unassembled WGS sequence"/>
</dbReference>
<dbReference type="Gene3D" id="3.60.15.10">
    <property type="entry name" value="Ribonuclease Z/Hydroxyacylglutathione hydrolase-like"/>
    <property type="match status" value="1"/>
</dbReference>
<dbReference type="PANTHER" id="PTHR42663:SF6">
    <property type="entry name" value="HYDROLASE C777.06C-RELATED"/>
    <property type="match status" value="1"/>
</dbReference>
<dbReference type="PANTHER" id="PTHR42663">
    <property type="entry name" value="HYDROLASE C777.06C-RELATED-RELATED"/>
    <property type="match status" value="1"/>
</dbReference>
<dbReference type="EMBL" id="PEZH01000003">
    <property type="protein sequence ID" value="PIS15405.1"/>
    <property type="molecule type" value="Genomic_DNA"/>
</dbReference>
<dbReference type="AlphaFoldDB" id="A0A2H0WS13"/>
<organism evidence="2 3">
    <name type="scientific">Candidatus Shapirobacteria bacterium CG09_land_8_20_14_0_10_38_17</name>
    <dbReference type="NCBI Taxonomy" id="1974884"/>
    <lineage>
        <taxon>Bacteria</taxon>
        <taxon>Candidatus Shapironibacteriota</taxon>
    </lineage>
</organism>